<feature type="compositionally biased region" description="Basic and acidic residues" evidence="1">
    <location>
        <begin position="1"/>
        <end position="17"/>
    </location>
</feature>
<dbReference type="PANTHER" id="PTHR30121:SF6">
    <property type="entry name" value="SLR6007 PROTEIN"/>
    <property type="match status" value="1"/>
</dbReference>
<dbReference type="eggNOG" id="arCOG04035">
    <property type="taxonomic scope" value="Archaea"/>
</dbReference>
<feature type="compositionally biased region" description="Basic and acidic residues" evidence="1">
    <location>
        <begin position="460"/>
        <end position="470"/>
    </location>
</feature>
<feature type="transmembrane region" description="Helical" evidence="2">
    <location>
        <begin position="40"/>
        <end position="59"/>
    </location>
</feature>
<dbReference type="AlphaFoldDB" id="D8JCS0"/>
<dbReference type="eggNOG" id="arCOG07496">
    <property type="taxonomic scope" value="Archaea"/>
</dbReference>
<dbReference type="PANTHER" id="PTHR30121">
    <property type="entry name" value="UNCHARACTERIZED PROTEIN YJGR-RELATED"/>
    <property type="match status" value="1"/>
</dbReference>
<organism evidence="4 7">
    <name type="scientific">Halalkalicoccus jeotgali (strain DSM 18796 / CECT 7217 / JCM 14584 / KCTC 4019 / B3)</name>
    <dbReference type="NCBI Taxonomy" id="795797"/>
    <lineage>
        <taxon>Archaea</taxon>
        <taxon>Methanobacteriati</taxon>
        <taxon>Methanobacteriota</taxon>
        <taxon>Stenosarchaea group</taxon>
        <taxon>Halobacteria</taxon>
        <taxon>Halobacteriales</taxon>
        <taxon>Halococcaceae</taxon>
        <taxon>Halalkalicoccus</taxon>
    </lineage>
</organism>
<dbReference type="KEGG" id="hje:HacjB3_17363"/>
<geneLocation type="plasmid" evidence="4 7">
    <name>2</name>
</geneLocation>
<dbReference type="InterPro" id="IPR051162">
    <property type="entry name" value="T4SS_component"/>
</dbReference>
<proteinExistence type="predicted"/>
<dbReference type="GeneID" id="9421262"/>
<sequence length="1092" mass="120543">MADTNDIRGEQTREKDPTQLSLPDIDASIPIVSRFTLDDILFLAPAFGVTAFGGVLVALGAPLAVMIPTTIIGLVAGLGGAGVVLLTHEYTSPSERLTEWRRYLGMRRQMPVSDTVAERFDHHGVRRIFDDGTAEMDDGTLVGLVRVDPRTTANMTYGELDSLVATLSRNIDQRVKDFDFSYYSTTRDHDLEETIGTYNERAYSGVLDRAAGYMGEFMRGVVEWFEEVDEPAEDPREMHHYVTTCVAPDDVHVRDSDDDSGFQRRKAQQREMYDRLDTLESKMFAGVTGVATECVSAEEHAEVLLAYWTGEQHEPDERLERKFNRSEDGPSVWPDARLFKAGDEESGTVDDLGSEAARDRLQTGLSQDREEFVGSDMALAGSHFDAKKSYVEVGEQYAATLWIADYPTDIESNFLKPLYAMDRVDGVDLDITIDATAVDKKQAQEELQDGEANINAKSGEQSRIESRGTREGGNVYEDAGELLRNTNAQAWDISMYVTVRAGPRAALGLAESEHRDFDSWDAAKMGALQEGIADVKEILESSPVEATVLRPSRMQRELFASCSPNKGNVFNDVLSDDSDPGMVERRLSTLLGDAGTSGPKQKRVLGGFLGAAFPPCTATINEDGGLNWGRDVETGLPFRTNPAERGSSPHMITLGITRSGKTYGASSAASAWYAESDDRTLIVCDTQGGFTGLTQMLGGEHIVIEGDKTINPLDVQAPPEGNQDIDAYRMSVDLATNFFKSILESQGVDASEYHTIIEDGIERTYRDHGISPGNVESDENPTVSDLLTTWEDMGENPGDYTVSSADSESDVREDRAAELLAKLSGFSENGKYHNLLGETSLGLIDTDVSMAYLDLSQFNSDTDAEESAMMSLAQSQVTQKIRRTEGEVMFLIDEAHQLLHNDAQVSWLQKQFREVARYDAIMWLMSQHPSEFVSSNSSDSNADKKQALLDQTSFKQIYNMPMSTTETEEAIREMVPNEAIVDTIKNDLTPARANAGYTEFVCGVTDNDIPGWHRVRAEASPLEDYVLNYDADDHGEFDRYMSRFLNGSALAPVEQQFHEEDEQSGELEDEDTADAIAASPLTEMYANAEADD</sequence>
<dbReference type="Pfam" id="PF26593">
    <property type="entry name" value="TraC-like"/>
    <property type="match status" value="1"/>
</dbReference>
<dbReference type="InterPro" id="IPR027417">
    <property type="entry name" value="P-loop_NTPase"/>
</dbReference>
<keyword evidence="8" id="KW-1185">Reference proteome</keyword>
<keyword evidence="4" id="KW-0614">Plasmid</keyword>
<evidence type="ECO:0000256" key="2">
    <source>
        <dbReference type="SAM" id="Phobius"/>
    </source>
</evidence>
<dbReference type="InterPro" id="IPR058596">
    <property type="entry name" value="TraC-like_dom"/>
</dbReference>
<feature type="transmembrane region" description="Helical" evidence="2">
    <location>
        <begin position="66"/>
        <end position="86"/>
    </location>
</feature>
<dbReference type="EMBL" id="CP002064">
    <property type="protein sequence ID" value="ADJ16815.1"/>
    <property type="molecule type" value="Genomic_DNA"/>
</dbReference>
<name>D8JCS0_HALJB</name>
<dbReference type="Proteomes" id="UP000011645">
    <property type="component" value="Unassembled WGS sequence"/>
</dbReference>
<dbReference type="PATRIC" id="fig|795797.18.peg.3391"/>
<evidence type="ECO:0000313" key="8">
    <source>
        <dbReference type="Proteomes" id="UP000011645"/>
    </source>
</evidence>
<evidence type="ECO:0000313" key="4">
    <source>
        <dbReference type="EMBL" id="ADJ16815.1"/>
    </source>
</evidence>
<geneLocation type="plasmid" evidence="5 7">
    <name>4</name>
</geneLocation>
<dbReference type="Proteomes" id="UP000000390">
    <property type="component" value="Plasmid 2"/>
</dbReference>
<evidence type="ECO:0000256" key="1">
    <source>
        <dbReference type="SAM" id="MobiDB-lite"/>
    </source>
</evidence>
<dbReference type="SUPFAM" id="SSF52540">
    <property type="entry name" value="P-loop containing nucleoside triphosphate hydrolases"/>
    <property type="match status" value="1"/>
</dbReference>
<dbReference type="OrthoDB" id="308309at2157"/>
<evidence type="ECO:0000313" key="5">
    <source>
        <dbReference type="EMBL" id="ADJ17209.1"/>
    </source>
</evidence>
<dbReference type="KEGG" id="hje:HacjB3_19363"/>
<dbReference type="eggNOG" id="arCOG09337">
    <property type="taxonomic scope" value="Archaea"/>
</dbReference>
<keyword evidence="2" id="KW-0472">Membrane</keyword>
<protein>
    <submittedName>
        <fullName evidence="4">Transfer complex protein, putative</fullName>
    </submittedName>
</protein>
<evidence type="ECO:0000313" key="6">
    <source>
        <dbReference type="EMBL" id="ELY41656.1"/>
    </source>
</evidence>
<dbReference type="EMBL" id="CP002066">
    <property type="protein sequence ID" value="ADJ17209.1"/>
    <property type="molecule type" value="Genomic_DNA"/>
</dbReference>
<feature type="domain" description="TraC-like" evidence="3">
    <location>
        <begin position="130"/>
        <end position="261"/>
    </location>
</feature>
<accession>D8JCS0</accession>
<reference evidence="6 8" key="2">
    <citation type="journal article" date="2014" name="PLoS Genet.">
        <title>Phylogenetically driven sequencing of extremely halophilic archaea reveals strategies for static and dynamic osmo-response.</title>
        <authorList>
            <person name="Becker E.A."/>
            <person name="Seitzer P.M."/>
            <person name="Tritt A."/>
            <person name="Larsen D."/>
            <person name="Krusor M."/>
            <person name="Yao A.I."/>
            <person name="Wu D."/>
            <person name="Madern D."/>
            <person name="Eisen J.A."/>
            <person name="Darling A.E."/>
            <person name="Facciotti M.T."/>
        </authorList>
    </citation>
    <scope>NUCLEOTIDE SEQUENCE [LARGE SCALE GENOMIC DNA]</scope>
    <source>
        <strain evidence="6">B3</strain>
        <strain evidence="8">DSM 18796 / CECT 7217 / JCM 14584 / KCTC 4019 / B3</strain>
    </source>
</reference>
<feature type="region of interest" description="Disordered" evidence="1">
    <location>
        <begin position="1"/>
        <end position="21"/>
    </location>
</feature>
<dbReference type="RefSeq" id="WP_008413579.1">
    <property type="nucleotide sequence ID" value="NC_014299.1"/>
</dbReference>
<keyword evidence="2" id="KW-0812">Transmembrane</keyword>
<feature type="region of interest" description="Disordered" evidence="1">
    <location>
        <begin position="446"/>
        <end position="471"/>
    </location>
</feature>
<dbReference type="Proteomes" id="UP000000390">
    <property type="component" value="Plasmid 4"/>
</dbReference>
<dbReference type="Gene3D" id="3.40.50.300">
    <property type="entry name" value="P-loop containing nucleotide triphosphate hydrolases"/>
    <property type="match status" value="2"/>
</dbReference>
<reference evidence="4 7" key="1">
    <citation type="journal article" date="2010" name="J. Bacteriol.">
        <title>Complete genome sequence of Halalkalicoccus jeotgali B3(T), an extremely halophilic archaeon.</title>
        <authorList>
            <person name="Roh S.W."/>
            <person name="Nam Y.D."/>
            <person name="Nam S.H."/>
            <person name="Choi S.H."/>
            <person name="Park H.S."/>
            <person name="Bae J.W."/>
        </authorList>
    </citation>
    <scope>NUCLEOTIDE SEQUENCE [LARGE SCALE GENOMIC DNA]</scope>
    <source>
        <strain evidence="4">B3</strain>
        <strain evidence="7">DSM 18796 / CECT 7217 / JCM 14584 / KCTC 4019 / B3</strain>
        <plasmid evidence="7">2</plasmid>
        <plasmid evidence="7">4</plasmid>
    </source>
</reference>
<gene>
    <name evidence="4" type="ordered locus">HacjB3_17363</name>
    <name evidence="5" type="ordered locus">HacjB3_19363</name>
    <name evidence="6" type="ORF">C497_00165</name>
</gene>
<keyword evidence="2" id="KW-1133">Transmembrane helix</keyword>
<dbReference type="EMBL" id="AOHV01000002">
    <property type="protein sequence ID" value="ELY41656.1"/>
    <property type="molecule type" value="Genomic_DNA"/>
</dbReference>
<evidence type="ECO:0000313" key="7">
    <source>
        <dbReference type="Proteomes" id="UP000000390"/>
    </source>
</evidence>
<dbReference type="HOGENOM" id="CLU_302808_0_0_2"/>
<evidence type="ECO:0000259" key="3">
    <source>
        <dbReference type="Pfam" id="PF26593"/>
    </source>
</evidence>